<evidence type="ECO:0000259" key="1">
    <source>
        <dbReference type="Pfam" id="PF25191"/>
    </source>
</evidence>
<dbReference type="InterPro" id="IPR057154">
    <property type="entry name" value="DUF7832"/>
</dbReference>
<keyword evidence="3" id="KW-1185">Reference proteome</keyword>
<dbReference type="OrthoDB" id="4827574at2"/>
<accession>A0A5B9FWM4</accession>
<evidence type="ECO:0000313" key="2">
    <source>
        <dbReference type="EMBL" id="QEE49067.1"/>
    </source>
</evidence>
<dbReference type="RefSeq" id="WP_147582629.1">
    <property type="nucleotide sequence ID" value="NZ_CP042831.1"/>
</dbReference>
<dbReference type="Proteomes" id="UP000321222">
    <property type="component" value="Chromosome"/>
</dbReference>
<dbReference type="EMBL" id="CP042831">
    <property type="protein sequence ID" value="QEE49067.1"/>
    <property type="molecule type" value="Genomic_DNA"/>
</dbReference>
<dbReference type="AlphaFoldDB" id="A0A5B9FWM4"/>
<dbReference type="Pfam" id="PF25191">
    <property type="entry name" value="DUF7832"/>
    <property type="match status" value="1"/>
</dbReference>
<dbReference type="KEGG" id="fak:FUA48_05570"/>
<feature type="domain" description="DUF7832" evidence="1">
    <location>
        <begin position="3"/>
        <end position="117"/>
    </location>
</feature>
<protein>
    <recommendedName>
        <fullName evidence="1">DUF7832 domain-containing protein</fullName>
    </recommendedName>
</protein>
<gene>
    <name evidence="2" type="ORF">FUA48_05570</name>
</gene>
<reference evidence="2 3" key="1">
    <citation type="submission" date="2019-08" db="EMBL/GenBank/DDBJ databases">
        <title>Flavobacterium alkalisoli sp. nov., isolated from rhizosphere soil of Suaeda salsa.</title>
        <authorList>
            <person name="Sun J.-Q."/>
            <person name="Xu L."/>
        </authorList>
    </citation>
    <scope>NUCLEOTIDE SEQUENCE [LARGE SCALE GENOMIC DNA]</scope>
    <source>
        <strain evidence="2 3">XS-5</strain>
    </source>
</reference>
<evidence type="ECO:0000313" key="3">
    <source>
        <dbReference type="Proteomes" id="UP000321222"/>
    </source>
</evidence>
<organism evidence="2 3">
    <name type="scientific">Flavobacterium alkalisoli</name>
    <dbReference type="NCBI Taxonomy" id="2602769"/>
    <lineage>
        <taxon>Bacteria</taxon>
        <taxon>Pseudomonadati</taxon>
        <taxon>Bacteroidota</taxon>
        <taxon>Flavobacteriia</taxon>
        <taxon>Flavobacteriales</taxon>
        <taxon>Flavobacteriaceae</taxon>
        <taxon>Flavobacterium</taxon>
    </lineage>
</organism>
<name>A0A5B9FWM4_9FLAO</name>
<sequence>MTYDRIDWHSGNNFPKQLPFENGGTHIGIFLAWIIINDMIGVIHVEDLNGLLTKVKSRSITGRAFLIEECDAKFWSEDLNDEGREFANYYYADRDGYGKYVDDYSEIFSVYETLYHVEDNWKNYDLMESMISKRYAEWKHRNEVMK</sequence>
<proteinExistence type="predicted"/>